<accession>A0A0M3JWL4</accession>
<feature type="region of interest" description="Disordered" evidence="1">
    <location>
        <begin position="647"/>
        <end position="669"/>
    </location>
</feature>
<dbReference type="WBParaSite" id="ASIM_0001268401-mRNA-1">
    <property type="protein sequence ID" value="ASIM_0001268401-mRNA-1"/>
    <property type="gene ID" value="ASIM_0001268401"/>
</dbReference>
<feature type="region of interest" description="Disordered" evidence="1">
    <location>
        <begin position="527"/>
        <end position="546"/>
    </location>
</feature>
<feature type="compositionally biased region" description="Polar residues" evidence="1">
    <location>
        <begin position="533"/>
        <end position="546"/>
    </location>
</feature>
<dbReference type="AlphaFoldDB" id="A0A0M3JWL4"/>
<feature type="compositionally biased region" description="Basic residues" evidence="1">
    <location>
        <begin position="163"/>
        <end position="172"/>
    </location>
</feature>
<dbReference type="EMBL" id="UYRR01031145">
    <property type="protein sequence ID" value="VDK46688.1"/>
    <property type="molecule type" value="Genomic_DNA"/>
</dbReference>
<evidence type="ECO:0000256" key="1">
    <source>
        <dbReference type="SAM" id="MobiDB-lite"/>
    </source>
</evidence>
<organism evidence="4">
    <name type="scientific">Anisakis simplex</name>
    <name type="common">Herring worm</name>
    <dbReference type="NCBI Taxonomy" id="6269"/>
    <lineage>
        <taxon>Eukaryota</taxon>
        <taxon>Metazoa</taxon>
        <taxon>Ecdysozoa</taxon>
        <taxon>Nematoda</taxon>
        <taxon>Chromadorea</taxon>
        <taxon>Rhabditida</taxon>
        <taxon>Spirurina</taxon>
        <taxon>Ascaridomorpha</taxon>
        <taxon>Ascaridoidea</taxon>
        <taxon>Anisakidae</taxon>
        <taxon>Anisakis</taxon>
        <taxon>Anisakis simplex complex</taxon>
    </lineage>
</organism>
<evidence type="ECO:0000313" key="2">
    <source>
        <dbReference type="EMBL" id="VDK46688.1"/>
    </source>
</evidence>
<feature type="compositionally biased region" description="Polar residues" evidence="1">
    <location>
        <begin position="145"/>
        <end position="158"/>
    </location>
</feature>
<evidence type="ECO:0000313" key="3">
    <source>
        <dbReference type="Proteomes" id="UP000267096"/>
    </source>
</evidence>
<feature type="region of interest" description="Disordered" evidence="1">
    <location>
        <begin position="145"/>
        <end position="183"/>
    </location>
</feature>
<proteinExistence type="predicted"/>
<dbReference type="OrthoDB" id="10673516at2759"/>
<evidence type="ECO:0000313" key="4">
    <source>
        <dbReference type="WBParaSite" id="ASIM_0001268401-mRNA-1"/>
    </source>
</evidence>
<protein>
    <submittedName>
        <fullName evidence="4">Non-specific serine/threonine protein kinase</fullName>
    </submittedName>
</protein>
<feature type="region of interest" description="Disordered" evidence="1">
    <location>
        <begin position="1"/>
        <end position="25"/>
    </location>
</feature>
<reference evidence="2 3" key="2">
    <citation type="submission" date="2018-11" db="EMBL/GenBank/DDBJ databases">
        <authorList>
            <consortium name="Pathogen Informatics"/>
        </authorList>
    </citation>
    <scope>NUCLEOTIDE SEQUENCE [LARGE SCALE GENOMIC DNA]</scope>
</reference>
<reference evidence="4" key="1">
    <citation type="submission" date="2017-02" db="UniProtKB">
        <authorList>
            <consortium name="WormBaseParasite"/>
        </authorList>
    </citation>
    <scope>IDENTIFICATION</scope>
</reference>
<feature type="compositionally biased region" description="Polar residues" evidence="1">
    <location>
        <begin position="647"/>
        <end position="661"/>
    </location>
</feature>
<dbReference type="Proteomes" id="UP000267096">
    <property type="component" value="Unassembled WGS sequence"/>
</dbReference>
<gene>
    <name evidence="2" type="ORF">ASIM_LOCUS12150</name>
</gene>
<sequence>MTDECTLSVNNKSLVPSGSQTATSSAHCKGLRGFMDTVFEGKYFMRNKSEKISVQQQNLRSDKGSTKMLHIDNENSGRTEPKLTTTTSLAVHEPVQKYHGKITDELIRASKERKNKMNEISEIPAKRPHSARPDKSKAVDTNYGNKTMTHSSRQSSPTVLRIQNKRSVRNVKKSSQSSSSQAKTHLLRGFSFRNKGTSVHCQKNVLSPLLLSSYNQKQRVDAMEHKMNSSFEDSSALTKVSDGHENDKRDIKLAEVNVHKSSGMFDQTMEGSFNEVSIDHALQQIGISSVSDERNSDRNVTKRNETISKVMSYSPKTVSNCRALNNRAEDRDDKTPILAAVTSSCTNTTTSSISNSFQQHRVRSLIRCSRQTQRYQMQQNHPQSVEVINPATPFKRGFVHLRDSRRRIAEKMHLRKSQPNIADSLEKATHQKASQQLSDHSATRVKFLNENKPTVMNKWIRIAKTTSAYGNLAFERSGNLVKHDCVEENKSCCYADIDLVDNDYDDDNKTESDQAKLHSREAYSARVRAKDSPISSNQQHGNNLGNTHQKADICVYTTNQKVLDGLPYVDSDETEYLNDEENSFGKKMKISNSKFTYDQCCQPNGFLIGQILQELHMNRQFLNNNRASLSLVKSDSDIPDERERNMISSSIGSFSDKTAPSPNKPKSVKRICTNPNDRSVCGTVKEELQFISEVGTRSSAWFNKQNHLSEVITANVPVCSELHKCGKDEVCS</sequence>
<keyword evidence="3" id="KW-1185">Reference proteome</keyword>
<name>A0A0M3JWL4_ANISI</name>